<protein>
    <recommendedName>
        <fullName evidence="2">Copia protein</fullName>
    </recommendedName>
</protein>
<gene>
    <name evidence="1" type="ORF">Sradi_1896000</name>
</gene>
<name>A0AAW2U1T9_SESRA</name>
<sequence length="107" mass="12167">MFSDNEATLHIMANPVFHERTKHLDIYCHIVHNQYKLGFVAPSFVPCKEQLADIFTKSLPSPLFRDLLSKLHLFSLAPSPACSGCDENSSSCTLIHYEQNQCHRYNG</sequence>
<proteinExistence type="predicted"/>
<evidence type="ECO:0008006" key="2">
    <source>
        <dbReference type="Google" id="ProtNLM"/>
    </source>
</evidence>
<organism evidence="1">
    <name type="scientific">Sesamum radiatum</name>
    <name type="common">Black benniseed</name>
    <dbReference type="NCBI Taxonomy" id="300843"/>
    <lineage>
        <taxon>Eukaryota</taxon>
        <taxon>Viridiplantae</taxon>
        <taxon>Streptophyta</taxon>
        <taxon>Embryophyta</taxon>
        <taxon>Tracheophyta</taxon>
        <taxon>Spermatophyta</taxon>
        <taxon>Magnoliopsida</taxon>
        <taxon>eudicotyledons</taxon>
        <taxon>Gunneridae</taxon>
        <taxon>Pentapetalae</taxon>
        <taxon>asterids</taxon>
        <taxon>lamiids</taxon>
        <taxon>Lamiales</taxon>
        <taxon>Pedaliaceae</taxon>
        <taxon>Sesamum</taxon>
    </lineage>
</organism>
<dbReference type="EMBL" id="JACGWJ010000007">
    <property type="protein sequence ID" value="KAL0409616.1"/>
    <property type="molecule type" value="Genomic_DNA"/>
</dbReference>
<dbReference type="AlphaFoldDB" id="A0AAW2U1T9"/>
<reference evidence="1" key="1">
    <citation type="submission" date="2020-06" db="EMBL/GenBank/DDBJ databases">
        <authorList>
            <person name="Li T."/>
            <person name="Hu X."/>
            <person name="Zhang T."/>
            <person name="Song X."/>
            <person name="Zhang H."/>
            <person name="Dai N."/>
            <person name="Sheng W."/>
            <person name="Hou X."/>
            <person name="Wei L."/>
        </authorList>
    </citation>
    <scope>NUCLEOTIDE SEQUENCE</scope>
    <source>
        <strain evidence="1">G02</strain>
        <tissue evidence="1">Leaf</tissue>
    </source>
</reference>
<accession>A0AAW2U1T9</accession>
<evidence type="ECO:0000313" key="1">
    <source>
        <dbReference type="EMBL" id="KAL0409616.1"/>
    </source>
</evidence>
<dbReference type="CDD" id="cd09272">
    <property type="entry name" value="RNase_HI_RT_Ty1"/>
    <property type="match status" value="1"/>
</dbReference>
<comment type="caution">
    <text evidence="1">The sequence shown here is derived from an EMBL/GenBank/DDBJ whole genome shotgun (WGS) entry which is preliminary data.</text>
</comment>
<reference evidence="1" key="2">
    <citation type="journal article" date="2024" name="Plant">
        <title>Genomic evolution and insights into agronomic trait innovations of Sesamum species.</title>
        <authorList>
            <person name="Miao H."/>
            <person name="Wang L."/>
            <person name="Qu L."/>
            <person name="Liu H."/>
            <person name="Sun Y."/>
            <person name="Le M."/>
            <person name="Wang Q."/>
            <person name="Wei S."/>
            <person name="Zheng Y."/>
            <person name="Lin W."/>
            <person name="Duan Y."/>
            <person name="Cao H."/>
            <person name="Xiong S."/>
            <person name="Wang X."/>
            <person name="Wei L."/>
            <person name="Li C."/>
            <person name="Ma Q."/>
            <person name="Ju M."/>
            <person name="Zhao R."/>
            <person name="Li G."/>
            <person name="Mu C."/>
            <person name="Tian Q."/>
            <person name="Mei H."/>
            <person name="Zhang T."/>
            <person name="Gao T."/>
            <person name="Zhang H."/>
        </authorList>
    </citation>
    <scope>NUCLEOTIDE SEQUENCE</scope>
    <source>
        <strain evidence="1">G02</strain>
    </source>
</reference>